<organism evidence="1 2">
    <name type="scientific">Eretmocerus hayati</name>
    <dbReference type="NCBI Taxonomy" id="131215"/>
    <lineage>
        <taxon>Eukaryota</taxon>
        <taxon>Metazoa</taxon>
        <taxon>Ecdysozoa</taxon>
        <taxon>Arthropoda</taxon>
        <taxon>Hexapoda</taxon>
        <taxon>Insecta</taxon>
        <taxon>Pterygota</taxon>
        <taxon>Neoptera</taxon>
        <taxon>Endopterygota</taxon>
        <taxon>Hymenoptera</taxon>
        <taxon>Apocrita</taxon>
        <taxon>Proctotrupomorpha</taxon>
        <taxon>Chalcidoidea</taxon>
        <taxon>Aphelinidae</taxon>
        <taxon>Aphelininae</taxon>
        <taxon>Eretmocerus</taxon>
    </lineage>
</organism>
<gene>
    <name evidence="1" type="ORF">QAD02_007856</name>
</gene>
<dbReference type="Proteomes" id="UP001239111">
    <property type="component" value="Chromosome 4"/>
</dbReference>
<sequence>MWCLIRALPLLLREKVDEDDDHVELIILLLRVMEIVFAPKLPPPISPYQEDLYQEFLLQFQTLFEDINFINKLHHGQHTRACIEWSGPLEAFDCAAFERKHEELKMRARTVHNFKNPPKTLVRVSQCIQSSRWSSGKVGTDKIEVLNGQTNEIFCATSIKINGVEFRRNLFIVLEKAEARDDNLLGFGKIEEIVMIGIDNIFSPTSVCQTLFLDTSLNAYKIELRDVRDTECVDGKTFLMLDMADMRAMSILMGPAKELLKIIGNLKNQLIELLPSKAYDVSHSNSSPSSSTEESSIASGSNADESSKVDDRQLTLNWCKFIVKCEFLLSQLLAKHSTCSIKYGYPPDEAKQALAEALIEEFPFLKDPRRPLGYERCYDPETKEGFFHCRLQTLQRKAPPELRQYNKKSKPISKDAVLKSEIGILLSKDELNGVIPLLKRKKQDAANRQSIKEDHRDTFPKGRSWIIEKTPTAAQVLQKYP</sequence>
<reference evidence="1" key="1">
    <citation type="submission" date="2023-04" db="EMBL/GenBank/DDBJ databases">
        <title>A chromosome-level genome assembly of the parasitoid wasp Eretmocerus hayati.</title>
        <authorList>
            <person name="Zhong Y."/>
            <person name="Liu S."/>
            <person name="Liu Y."/>
        </authorList>
    </citation>
    <scope>NUCLEOTIDE SEQUENCE</scope>
    <source>
        <strain evidence="1">ZJU_SS_LIU_2023</strain>
    </source>
</reference>
<protein>
    <submittedName>
        <fullName evidence="1">Uncharacterized protein</fullName>
    </submittedName>
</protein>
<keyword evidence="2" id="KW-1185">Reference proteome</keyword>
<evidence type="ECO:0000313" key="2">
    <source>
        <dbReference type="Proteomes" id="UP001239111"/>
    </source>
</evidence>
<proteinExistence type="predicted"/>
<evidence type="ECO:0000313" key="1">
    <source>
        <dbReference type="EMBL" id="KAJ8666194.1"/>
    </source>
</evidence>
<accession>A0ACC2N565</accession>
<name>A0ACC2N565_9HYME</name>
<comment type="caution">
    <text evidence="1">The sequence shown here is derived from an EMBL/GenBank/DDBJ whole genome shotgun (WGS) entry which is preliminary data.</text>
</comment>
<dbReference type="EMBL" id="CM056744">
    <property type="protein sequence ID" value="KAJ8666194.1"/>
    <property type="molecule type" value="Genomic_DNA"/>
</dbReference>